<accession>A0AAX1RY30</accession>
<sequence length="311" mass="35799">MGKSEIVKMAVSDGTMLETRVNQAHYEAVGIIHIFHGMAEHMDRYDQLAEALVNQGYHVVRHNHRGHGKEIDTIRGHFDSIVQVVQDAYEIQDTYHSQLGKHLPYIILGHSMGSIIARHYLQRHSDKVEGVILSGTGIYPIWKGYPTLFLLKIITLLFGKKRKLKWLNQLMIGQFNKSFKPLRTQSDWISSVEEQVDAYVNDPYSGFLVSNQLIYTVTQSMIQTARIPNIKSIHPSVPILLVAGKEDAFGHNGKGVRQLGQKFKQGGIHHITVQLYAYKRHEILFEKDYEYVWKHMLDWISRQIITKNKSE</sequence>
<reference evidence="2 3" key="1">
    <citation type="journal article" date="2018" name="Vet. Microbiol.">
        <title>Characterisation of Staphylococcus felis isolated from cats using whole genome sequencing.</title>
        <authorList>
            <person name="Worthing K."/>
            <person name="Pang S."/>
            <person name="Trott D.J."/>
            <person name="Abraham S."/>
            <person name="Coombs G.W."/>
            <person name="Jordan D."/>
            <person name="McIntyre L."/>
            <person name="Davies M.R."/>
            <person name="Norris J."/>
        </authorList>
    </citation>
    <scope>NUCLEOTIDE SEQUENCE [LARGE SCALE GENOMIC DNA]</scope>
    <source>
        <strain evidence="2 3">F25</strain>
    </source>
</reference>
<keyword evidence="2" id="KW-0378">Hydrolase</keyword>
<dbReference type="InterPro" id="IPR022742">
    <property type="entry name" value="Hydrolase_4"/>
</dbReference>
<evidence type="ECO:0000313" key="3">
    <source>
        <dbReference type="Proteomes" id="UP000256337"/>
    </source>
</evidence>
<dbReference type="Pfam" id="PF12146">
    <property type="entry name" value="Hydrolase_4"/>
    <property type="match status" value="1"/>
</dbReference>
<proteinExistence type="predicted"/>
<dbReference type="EMBL" id="QKYD01000031">
    <property type="protein sequence ID" value="REI24583.1"/>
    <property type="molecule type" value="Genomic_DNA"/>
</dbReference>
<evidence type="ECO:0000259" key="1">
    <source>
        <dbReference type="Pfam" id="PF12146"/>
    </source>
</evidence>
<protein>
    <submittedName>
        <fullName evidence="2">Alpha/beta hydrolase</fullName>
    </submittedName>
</protein>
<dbReference type="RefSeq" id="WP_115856622.1">
    <property type="nucleotide sequence ID" value="NZ_CAJUZR010000020.1"/>
</dbReference>
<evidence type="ECO:0000313" key="2">
    <source>
        <dbReference type="EMBL" id="REI24583.1"/>
    </source>
</evidence>
<organism evidence="2 3">
    <name type="scientific">Staphylococcus felis</name>
    <dbReference type="NCBI Taxonomy" id="46127"/>
    <lineage>
        <taxon>Bacteria</taxon>
        <taxon>Bacillati</taxon>
        <taxon>Bacillota</taxon>
        <taxon>Bacilli</taxon>
        <taxon>Bacillales</taxon>
        <taxon>Staphylococcaceae</taxon>
        <taxon>Staphylococcus</taxon>
    </lineage>
</organism>
<feature type="domain" description="Serine aminopeptidase S33" evidence="1">
    <location>
        <begin position="28"/>
        <end position="288"/>
    </location>
</feature>
<dbReference type="GO" id="GO:0016787">
    <property type="term" value="F:hydrolase activity"/>
    <property type="evidence" value="ECO:0007669"/>
    <property type="project" value="UniProtKB-KW"/>
</dbReference>
<comment type="caution">
    <text evidence="2">The sequence shown here is derived from an EMBL/GenBank/DDBJ whole genome shotgun (WGS) entry which is preliminary data.</text>
</comment>
<dbReference type="InterPro" id="IPR029058">
    <property type="entry name" value="AB_hydrolase_fold"/>
</dbReference>
<dbReference type="Proteomes" id="UP000256337">
    <property type="component" value="Unassembled WGS sequence"/>
</dbReference>
<dbReference type="InterPro" id="IPR051044">
    <property type="entry name" value="MAG_DAG_Lipase"/>
</dbReference>
<dbReference type="PANTHER" id="PTHR11614">
    <property type="entry name" value="PHOSPHOLIPASE-RELATED"/>
    <property type="match status" value="1"/>
</dbReference>
<dbReference type="SUPFAM" id="SSF53474">
    <property type="entry name" value="alpha/beta-Hydrolases"/>
    <property type="match status" value="1"/>
</dbReference>
<gene>
    <name evidence="2" type="ORF">DOS76_01810</name>
</gene>
<name>A0AAX1RY30_9STAP</name>
<dbReference type="AlphaFoldDB" id="A0AAX1RY30"/>
<dbReference type="Gene3D" id="3.40.50.1820">
    <property type="entry name" value="alpha/beta hydrolase"/>
    <property type="match status" value="1"/>
</dbReference>